<dbReference type="InterPro" id="IPR039420">
    <property type="entry name" value="WalR-like"/>
</dbReference>
<evidence type="ECO:0000313" key="11">
    <source>
        <dbReference type="Proteomes" id="UP000215459"/>
    </source>
</evidence>
<dbReference type="Proteomes" id="UP000215459">
    <property type="component" value="Unassembled WGS sequence"/>
</dbReference>
<dbReference type="SMART" id="SM00862">
    <property type="entry name" value="Trans_reg_C"/>
    <property type="match status" value="1"/>
</dbReference>
<evidence type="ECO:0000259" key="8">
    <source>
        <dbReference type="PROSITE" id="PS50110"/>
    </source>
</evidence>
<keyword evidence="11" id="KW-1185">Reference proteome</keyword>
<accession>A0A235B412</accession>
<feature type="modified residue" description="4-aspartylphosphate" evidence="6">
    <location>
        <position position="53"/>
    </location>
</feature>
<evidence type="ECO:0000256" key="4">
    <source>
        <dbReference type="ARBA" id="ARBA00023125"/>
    </source>
</evidence>
<dbReference type="SMART" id="SM00448">
    <property type="entry name" value="REC"/>
    <property type="match status" value="1"/>
</dbReference>
<evidence type="ECO:0000256" key="2">
    <source>
        <dbReference type="ARBA" id="ARBA00023012"/>
    </source>
</evidence>
<keyword evidence="3" id="KW-0805">Transcription regulation</keyword>
<dbReference type="InterPro" id="IPR001867">
    <property type="entry name" value="OmpR/PhoB-type_DNA-bd"/>
</dbReference>
<dbReference type="EMBL" id="NOWF01000008">
    <property type="protein sequence ID" value="OYD07038.1"/>
    <property type="molecule type" value="Genomic_DNA"/>
</dbReference>
<dbReference type="PROSITE" id="PS51755">
    <property type="entry name" value="OMPR_PHOB"/>
    <property type="match status" value="1"/>
</dbReference>
<keyword evidence="1 6" id="KW-0597">Phosphoprotein</keyword>
<dbReference type="GO" id="GO:0000156">
    <property type="term" value="F:phosphorelay response regulator activity"/>
    <property type="evidence" value="ECO:0007669"/>
    <property type="project" value="TreeGrafter"/>
</dbReference>
<proteinExistence type="predicted"/>
<dbReference type="AlphaFoldDB" id="A0A235B412"/>
<dbReference type="OrthoDB" id="9790442at2"/>
<dbReference type="CDD" id="cd17574">
    <property type="entry name" value="REC_OmpR"/>
    <property type="match status" value="1"/>
</dbReference>
<evidence type="ECO:0000256" key="7">
    <source>
        <dbReference type="PROSITE-ProRule" id="PRU01091"/>
    </source>
</evidence>
<dbReference type="PANTHER" id="PTHR48111">
    <property type="entry name" value="REGULATOR OF RPOS"/>
    <property type="match status" value="1"/>
</dbReference>
<protein>
    <submittedName>
        <fullName evidence="10">DNA-binding response regulator</fullName>
    </submittedName>
</protein>
<dbReference type="GO" id="GO:0000976">
    <property type="term" value="F:transcription cis-regulatory region binding"/>
    <property type="evidence" value="ECO:0007669"/>
    <property type="project" value="TreeGrafter"/>
</dbReference>
<dbReference type="Gene3D" id="6.10.250.690">
    <property type="match status" value="1"/>
</dbReference>
<dbReference type="InterPro" id="IPR016032">
    <property type="entry name" value="Sig_transdc_resp-reg_C-effctor"/>
</dbReference>
<evidence type="ECO:0000256" key="5">
    <source>
        <dbReference type="ARBA" id="ARBA00023163"/>
    </source>
</evidence>
<dbReference type="RefSeq" id="WP_094265235.1">
    <property type="nucleotide sequence ID" value="NZ_NOWF01000008.1"/>
</dbReference>
<dbReference type="InterPro" id="IPR036388">
    <property type="entry name" value="WH-like_DNA-bd_sf"/>
</dbReference>
<dbReference type="CDD" id="cd00383">
    <property type="entry name" value="trans_reg_C"/>
    <property type="match status" value="1"/>
</dbReference>
<comment type="caution">
    <text evidence="10">The sequence shown here is derived from an EMBL/GenBank/DDBJ whole genome shotgun (WGS) entry which is preliminary data.</text>
</comment>
<reference evidence="10 11" key="1">
    <citation type="submission" date="2017-07" db="EMBL/GenBank/DDBJ databases">
        <title>The genome sequence of Paludifilum halophilum highlights mechanisms for microbial adaptation to high salt environemnts.</title>
        <authorList>
            <person name="Belbahri L."/>
        </authorList>
    </citation>
    <scope>NUCLEOTIDE SEQUENCE [LARGE SCALE GENOMIC DNA]</scope>
    <source>
        <strain evidence="10 11">DSM 102817</strain>
    </source>
</reference>
<keyword evidence="4 7" id="KW-0238">DNA-binding</keyword>
<dbReference type="Gene3D" id="1.10.10.10">
    <property type="entry name" value="Winged helix-like DNA-binding domain superfamily/Winged helix DNA-binding domain"/>
    <property type="match status" value="1"/>
</dbReference>
<feature type="domain" description="Response regulatory" evidence="8">
    <location>
        <begin position="4"/>
        <end position="117"/>
    </location>
</feature>
<evidence type="ECO:0000259" key="9">
    <source>
        <dbReference type="PROSITE" id="PS51755"/>
    </source>
</evidence>
<keyword evidence="2" id="KW-0902">Two-component regulatory system</keyword>
<dbReference type="PROSITE" id="PS50110">
    <property type="entry name" value="RESPONSE_REGULATORY"/>
    <property type="match status" value="1"/>
</dbReference>
<dbReference type="Pfam" id="PF00486">
    <property type="entry name" value="Trans_reg_C"/>
    <property type="match status" value="1"/>
</dbReference>
<dbReference type="InterPro" id="IPR001789">
    <property type="entry name" value="Sig_transdc_resp-reg_receiver"/>
</dbReference>
<dbReference type="PANTHER" id="PTHR48111:SF22">
    <property type="entry name" value="REGULATOR OF RPOS"/>
    <property type="match status" value="1"/>
</dbReference>
<dbReference type="InterPro" id="IPR011006">
    <property type="entry name" value="CheY-like_superfamily"/>
</dbReference>
<evidence type="ECO:0000256" key="6">
    <source>
        <dbReference type="PROSITE-ProRule" id="PRU00169"/>
    </source>
</evidence>
<dbReference type="FunFam" id="1.10.10.10:FF:000005">
    <property type="entry name" value="Two-component system response regulator"/>
    <property type="match status" value="1"/>
</dbReference>
<dbReference type="GO" id="GO:0032993">
    <property type="term" value="C:protein-DNA complex"/>
    <property type="evidence" value="ECO:0007669"/>
    <property type="project" value="TreeGrafter"/>
</dbReference>
<dbReference type="Gene3D" id="3.40.50.2300">
    <property type="match status" value="1"/>
</dbReference>
<feature type="DNA-binding region" description="OmpR/PhoB-type" evidence="7">
    <location>
        <begin position="125"/>
        <end position="223"/>
    </location>
</feature>
<dbReference type="Pfam" id="PF00072">
    <property type="entry name" value="Response_reg"/>
    <property type="match status" value="1"/>
</dbReference>
<evidence type="ECO:0000256" key="3">
    <source>
        <dbReference type="ARBA" id="ARBA00023015"/>
    </source>
</evidence>
<dbReference type="GO" id="GO:0005829">
    <property type="term" value="C:cytosol"/>
    <property type="evidence" value="ECO:0007669"/>
    <property type="project" value="TreeGrafter"/>
</dbReference>
<dbReference type="SUPFAM" id="SSF46894">
    <property type="entry name" value="C-terminal effector domain of the bipartite response regulators"/>
    <property type="match status" value="1"/>
</dbReference>
<dbReference type="SUPFAM" id="SSF52172">
    <property type="entry name" value="CheY-like"/>
    <property type="match status" value="1"/>
</dbReference>
<name>A0A235B412_9BACL</name>
<sequence>MNYKVLIVEDEANLARFLELEFQHEGWSVGRAEEGRSGLKKAMGQRWDVIILDVMLPDLSGLEVCRRIRGESQVPIIMLTARDAVPDRVSGLDAGADDYLTKPFAIEELFARVRALLRRKGWGEEEVLEAGPCRVFVEQRRVFCGEKELKLTTREFDLLTFLVRNQDRVLNRDRILDRVWGLEYNGDSNIVDVYIRYLRHKLSEAELEDLIETVRGVGYVIRRNDDAD</sequence>
<organism evidence="10 11">
    <name type="scientific">Paludifilum halophilum</name>
    <dbReference type="NCBI Taxonomy" id="1642702"/>
    <lineage>
        <taxon>Bacteria</taxon>
        <taxon>Bacillati</taxon>
        <taxon>Bacillota</taxon>
        <taxon>Bacilli</taxon>
        <taxon>Bacillales</taxon>
        <taxon>Thermoactinomycetaceae</taxon>
        <taxon>Paludifilum</taxon>
    </lineage>
</organism>
<feature type="domain" description="OmpR/PhoB-type" evidence="9">
    <location>
        <begin position="125"/>
        <end position="223"/>
    </location>
</feature>
<gene>
    <name evidence="10" type="ORF">CHM34_14000</name>
</gene>
<keyword evidence="5" id="KW-0804">Transcription</keyword>
<evidence type="ECO:0000256" key="1">
    <source>
        <dbReference type="ARBA" id="ARBA00022553"/>
    </source>
</evidence>
<dbReference type="GO" id="GO:0006355">
    <property type="term" value="P:regulation of DNA-templated transcription"/>
    <property type="evidence" value="ECO:0007669"/>
    <property type="project" value="InterPro"/>
</dbReference>
<evidence type="ECO:0000313" key="10">
    <source>
        <dbReference type="EMBL" id="OYD07038.1"/>
    </source>
</evidence>
<dbReference type="FunFam" id="3.40.50.2300:FF:000001">
    <property type="entry name" value="DNA-binding response regulator PhoB"/>
    <property type="match status" value="1"/>
</dbReference>